<evidence type="ECO:0000313" key="1">
    <source>
        <dbReference type="EMBL" id="KAF9072051.1"/>
    </source>
</evidence>
<organism evidence="1 2">
    <name type="scientific">Rhodocollybia butyracea</name>
    <dbReference type="NCBI Taxonomy" id="206335"/>
    <lineage>
        <taxon>Eukaryota</taxon>
        <taxon>Fungi</taxon>
        <taxon>Dikarya</taxon>
        <taxon>Basidiomycota</taxon>
        <taxon>Agaricomycotina</taxon>
        <taxon>Agaricomycetes</taxon>
        <taxon>Agaricomycetidae</taxon>
        <taxon>Agaricales</taxon>
        <taxon>Marasmiineae</taxon>
        <taxon>Omphalotaceae</taxon>
        <taxon>Rhodocollybia</taxon>
    </lineage>
</organism>
<dbReference type="AlphaFoldDB" id="A0A9P5PTI4"/>
<protein>
    <submittedName>
        <fullName evidence="1">Uncharacterized protein</fullName>
    </submittedName>
</protein>
<comment type="caution">
    <text evidence="1">The sequence shown here is derived from an EMBL/GenBank/DDBJ whole genome shotgun (WGS) entry which is preliminary data.</text>
</comment>
<proteinExistence type="predicted"/>
<sequence length="175" mass="19393">MTYSADPYQGAWPKAALGAFLRRSSCNLTKFMVKRISVTDVDLLAALRLMPLLVDLHIDDTPPNDDSVSPITSRFIRSLHGLLQTELNPSSSALVPKLRELQLTFNGLEFDDLAFIDMVSSRWLPDAQYALGIGLCCLRVVTLQFKAQSVDPAVYKPLNYLDKAGMMVVVLGMDD</sequence>
<keyword evidence="2" id="KW-1185">Reference proteome</keyword>
<reference evidence="1" key="1">
    <citation type="submission" date="2020-11" db="EMBL/GenBank/DDBJ databases">
        <authorList>
            <consortium name="DOE Joint Genome Institute"/>
            <person name="Ahrendt S."/>
            <person name="Riley R."/>
            <person name="Andreopoulos W."/>
            <person name="Labutti K."/>
            <person name="Pangilinan J."/>
            <person name="Ruiz-Duenas F.J."/>
            <person name="Barrasa J.M."/>
            <person name="Sanchez-Garcia M."/>
            <person name="Camarero S."/>
            <person name="Miyauchi S."/>
            <person name="Serrano A."/>
            <person name="Linde D."/>
            <person name="Babiker R."/>
            <person name="Drula E."/>
            <person name="Ayuso-Fernandez I."/>
            <person name="Pacheco R."/>
            <person name="Padilla G."/>
            <person name="Ferreira P."/>
            <person name="Barriuso J."/>
            <person name="Kellner H."/>
            <person name="Castanera R."/>
            <person name="Alfaro M."/>
            <person name="Ramirez L."/>
            <person name="Pisabarro A.G."/>
            <person name="Kuo A."/>
            <person name="Tritt A."/>
            <person name="Lipzen A."/>
            <person name="He G."/>
            <person name="Yan M."/>
            <person name="Ng V."/>
            <person name="Cullen D."/>
            <person name="Martin F."/>
            <person name="Rosso M.-N."/>
            <person name="Henrissat B."/>
            <person name="Hibbett D."/>
            <person name="Martinez A.T."/>
            <person name="Grigoriev I.V."/>
        </authorList>
    </citation>
    <scope>NUCLEOTIDE SEQUENCE</scope>
    <source>
        <strain evidence="1">AH 40177</strain>
    </source>
</reference>
<evidence type="ECO:0000313" key="2">
    <source>
        <dbReference type="Proteomes" id="UP000772434"/>
    </source>
</evidence>
<dbReference type="SUPFAM" id="SSF52047">
    <property type="entry name" value="RNI-like"/>
    <property type="match status" value="1"/>
</dbReference>
<name>A0A9P5PTI4_9AGAR</name>
<gene>
    <name evidence="1" type="ORF">BDP27DRAFT_1418412</name>
</gene>
<dbReference type="Proteomes" id="UP000772434">
    <property type="component" value="Unassembled WGS sequence"/>
</dbReference>
<accession>A0A9P5PTI4</accession>
<dbReference type="EMBL" id="JADNRY010000027">
    <property type="protein sequence ID" value="KAF9072051.1"/>
    <property type="molecule type" value="Genomic_DNA"/>
</dbReference>
<dbReference type="OrthoDB" id="3266451at2759"/>